<dbReference type="Proteomes" id="UP000280346">
    <property type="component" value="Unassembled WGS sequence"/>
</dbReference>
<comment type="caution">
    <text evidence="1">The sequence shown here is derived from an EMBL/GenBank/DDBJ whole genome shotgun (WGS) entry which is preliminary data.</text>
</comment>
<proteinExistence type="predicted"/>
<dbReference type="RefSeq" id="WP_127002875.1">
    <property type="nucleotide sequence ID" value="NZ_JBNPXW010000011.1"/>
</dbReference>
<dbReference type="AlphaFoldDB" id="A0A433J2W2"/>
<dbReference type="EMBL" id="RZIJ01000024">
    <property type="protein sequence ID" value="RUQ66017.1"/>
    <property type="molecule type" value="Genomic_DNA"/>
</dbReference>
<accession>A0A433J2W2</accession>
<sequence length="94" mass="10780">MERERAVVTARSRLRYAGVADKNSIGTKKMENSQRLVELLEGIAADLSAIRKDVAETAEVARYFKEANEDQLDNLEAMREKVERLRNFRAKIPE</sequence>
<keyword evidence="2" id="KW-1185">Reference proteome</keyword>
<protein>
    <submittedName>
        <fullName evidence="1">Uncharacterized protein</fullName>
    </submittedName>
</protein>
<name>A0A433J2W2_9PROT</name>
<evidence type="ECO:0000313" key="2">
    <source>
        <dbReference type="Proteomes" id="UP000280346"/>
    </source>
</evidence>
<organism evidence="1 2">
    <name type="scientific">Azospirillum doebereinerae</name>
    <dbReference type="NCBI Taxonomy" id="92933"/>
    <lineage>
        <taxon>Bacteria</taxon>
        <taxon>Pseudomonadati</taxon>
        <taxon>Pseudomonadota</taxon>
        <taxon>Alphaproteobacteria</taxon>
        <taxon>Rhodospirillales</taxon>
        <taxon>Azospirillaceae</taxon>
        <taxon>Azospirillum</taxon>
    </lineage>
</organism>
<evidence type="ECO:0000313" key="1">
    <source>
        <dbReference type="EMBL" id="RUQ66017.1"/>
    </source>
</evidence>
<gene>
    <name evidence="1" type="ORF">EJ913_24580</name>
</gene>
<reference evidence="1 2" key="1">
    <citation type="submission" date="2018-12" db="EMBL/GenBank/DDBJ databases">
        <authorList>
            <person name="Yang Y."/>
        </authorList>
    </citation>
    <scope>NUCLEOTIDE SEQUENCE [LARGE SCALE GENOMIC DNA]</scope>
    <source>
        <strain evidence="1 2">GSF71</strain>
    </source>
</reference>